<evidence type="ECO:0000313" key="1">
    <source>
        <dbReference type="EMBL" id="QHJ13483.1"/>
    </source>
</evidence>
<reference evidence="1 2" key="1">
    <citation type="submission" date="2019-12" db="EMBL/GenBank/DDBJ databases">
        <title>Genome sequencing and assembly of endphytes of Porphyra tenera.</title>
        <authorList>
            <person name="Park J.M."/>
            <person name="Shin R."/>
            <person name="Jo S.H."/>
        </authorList>
    </citation>
    <scope>NUCLEOTIDE SEQUENCE [LARGE SCALE GENOMIC DNA]</scope>
    <source>
        <strain evidence="1 2">GPM4</strain>
    </source>
</reference>
<evidence type="ECO:0000313" key="2">
    <source>
        <dbReference type="Proteomes" id="UP000464524"/>
    </source>
</evidence>
<name>A0A857JNQ1_9ALTE</name>
<dbReference type="EMBL" id="CP047656">
    <property type="protein sequence ID" value="QHJ13483.1"/>
    <property type="molecule type" value="Genomic_DNA"/>
</dbReference>
<dbReference type="RefSeq" id="WP_160181567.1">
    <property type="nucleotide sequence ID" value="NZ_CP047656.1"/>
</dbReference>
<organism evidence="1 2">
    <name type="scientific">Paraglaciecola mesophila</name>
    <dbReference type="NCBI Taxonomy" id="197222"/>
    <lineage>
        <taxon>Bacteria</taxon>
        <taxon>Pseudomonadati</taxon>
        <taxon>Pseudomonadota</taxon>
        <taxon>Gammaproteobacteria</taxon>
        <taxon>Alteromonadales</taxon>
        <taxon>Alteromonadaceae</taxon>
        <taxon>Paraglaciecola</taxon>
    </lineage>
</organism>
<proteinExistence type="predicted"/>
<keyword evidence="2" id="KW-1185">Reference proteome</keyword>
<protein>
    <recommendedName>
        <fullName evidence="3">Type 4 fimbrial biogenesis protein PilX N-terminal domain-containing protein</fullName>
    </recommendedName>
</protein>
<dbReference type="AlphaFoldDB" id="A0A857JNQ1"/>
<dbReference type="KEGG" id="pmes:FX988_03744"/>
<accession>A0A857JNQ1</accession>
<dbReference type="Proteomes" id="UP000464524">
    <property type="component" value="Chromosome"/>
</dbReference>
<gene>
    <name evidence="1" type="ORF">FX988_03744</name>
</gene>
<sequence>MLVSVSLLLMIASLVTLHTGRVKSLEHKILLNTQNQAQSAATALGGLAHGMSRVQVDSEWLGQEHTIMLGNHLRAKVWADFHQVSRNNMNLRWATVYASGESADGQSHHHVSEQVLRYPFLNTIPPAPLISATALSSNLSFTLGANPNGGGQGVPVSVWTDKTIANIDVDSRTCSLQLFDESRCAFDMYSTHSQLGSDLLKEHSAFPNDVLSYLFNVPINDWHILKSEVSLIASDCDEATVARQRVIWIQGECALNVGQHLGSNSAPVILMLEDSALLMPANSRVFGLVVFLSTLHPPVEKPIAMATSAQLSGALVLLSPIDIAMSQLSVRYHASVLTQLHLDDGMQRLGKVSGSWRDF</sequence>
<dbReference type="OrthoDB" id="6017064at2"/>
<evidence type="ECO:0008006" key="3">
    <source>
        <dbReference type="Google" id="ProtNLM"/>
    </source>
</evidence>